<comment type="caution">
    <text evidence="1">The sequence shown here is derived from an EMBL/GenBank/DDBJ whole genome shotgun (WGS) entry which is preliminary data.</text>
</comment>
<evidence type="ECO:0000313" key="1">
    <source>
        <dbReference type="EMBL" id="MBB4121023.1"/>
    </source>
</evidence>
<dbReference type="AlphaFoldDB" id="A0A7W6KGT3"/>
<reference evidence="1 2" key="1">
    <citation type="submission" date="2020-08" db="EMBL/GenBank/DDBJ databases">
        <title>Genomic Encyclopedia of Type Strains, Phase IV (KMG-IV): sequencing the most valuable type-strain genomes for metagenomic binning, comparative biology and taxonomic classification.</title>
        <authorList>
            <person name="Goeker M."/>
        </authorList>
    </citation>
    <scope>NUCLEOTIDE SEQUENCE [LARGE SCALE GENOMIC DNA]</scope>
    <source>
        <strain evidence="1 2">DSM 28101</strain>
    </source>
</reference>
<dbReference type="EMBL" id="JACIDZ010000002">
    <property type="protein sequence ID" value="MBB4121023.1"/>
    <property type="molecule type" value="Genomic_DNA"/>
</dbReference>
<accession>A0A7W6KGT3</accession>
<gene>
    <name evidence="1" type="ORF">GGR30_000934</name>
</gene>
<sequence length="36" mass="3980">MRRKPADIQFCENARVPLTLCAAVANDGSDVCMRRA</sequence>
<dbReference type="Proteomes" id="UP000530571">
    <property type="component" value="Unassembled WGS sequence"/>
</dbReference>
<protein>
    <submittedName>
        <fullName evidence="1">Uncharacterized protein</fullName>
    </submittedName>
</protein>
<name>A0A7W6KGT3_9HYPH</name>
<proteinExistence type="predicted"/>
<evidence type="ECO:0000313" key="2">
    <source>
        <dbReference type="Proteomes" id="UP000530571"/>
    </source>
</evidence>
<keyword evidence="2" id="KW-1185">Reference proteome</keyword>
<organism evidence="1 2">
    <name type="scientific">Martelella radicis</name>
    <dbReference type="NCBI Taxonomy" id="1397476"/>
    <lineage>
        <taxon>Bacteria</taxon>
        <taxon>Pseudomonadati</taxon>
        <taxon>Pseudomonadota</taxon>
        <taxon>Alphaproteobacteria</taxon>
        <taxon>Hyphomicrobiales</taxon>
        <taxon>Aurantimonadaceae</taxon>
        <taxon>Martelella</taxon>
    </lineage>
</organism>